<evidence type="ECO:0000313" key="2">
    <source>
        <dbReference type="EMBL" id="QHT03516.1"/>
    </source>
</evidence>
<protein>
    <recommendedName>
        <fullName evidence="1">Deoxynucleoside kinase domain-containing protein</fullName>
    </recommendedName>
</protein>
<reference evidence="2" key="1">
    <citation type="journal article" date="2020" name="Nature">
        <title>Giant virus diversity and host interactions through global metagenomics.</title>
        <authorList>
            <person name="Schulz F."/>
            <person name="Roux S."/>
            <person name="Paez-Espino D."/>
            <person name="Jungbluth S."/>
            <person name="Walsh D.A."/>
            <person name="Denef V.J."/>
            <person name="McMahon K.D."/>
            <person name="Konstantinidis K.T."/>
            <person name="Eloe-Fadrosh E.A."/>
            <person name="Kyrpides N.C."/>
            <person name="Woyke T."/>
        </authorList>
    </citation>
    <scope>NUCLEOTIDE SEQUENCE</scope>
    <source>
        <strain evidence="2">GVMAG-M-3300021079-18</strain>
    </source>
</reference>
<accession>A0A6C0CFH6</accession>
<proteinExistence type="predicted"/>
<dbReference type="PIRSF" id="PIRSF000705">
    <property type="entry name" value="DNK"/>
    <property type="match status" value="1"/>
</dbReference>
<dbReference type="SUPFAM" id="SSF52540">
    <property type="entry name" value="P-loop containing nucleoside triphosphate hydrolases"/>
    <property type="match status" value="1"/>
</dbReference>
<dbReference type="PANTHER" id="PTHR10513:SF35">
    <property type="entry name" value="DEOXYADENOSINE KINASE"/>
    <property type="match status" value="1"/>
</dbReference>
<dbReference type="GO" id="GO:0019136">
    <property type="term" value="F:deoxynucleoside kinase activity"/>
    <property type="evidence" value="ECO:0007669"/>
    <property type="project" value="InterPro"/>
</dbReference>
<dbReference type="Pfam" id="PF01712">
    <property type="entry name" value="dNK"/>
    <property type="match status" value="1"/>
</dbReference>
<dbReference type="GO" id="GO:0005737">
    <property type="term" value="C:cytoplasm"/>
    <property type="evidence" value="ECO:0007669"/>
    <property type="project" value="TreeGrafter"/>
</dbReference>
<dbReference type="PANTHER" id="PTHR10513">
    <property type="entry name" value="DEOXYNUCLEOSIDE KINASE"/>
    <property type="match status" value="1"/>
</dbReference>
<dbReference type="InterPro" id="IPR031314">
    <property type="entry name" value="DNK_dom"/>
</dbReference>
<evidence type="ECO:0000259" key="1">
    <source>
        <dbReference type="Pfam" id="PF01712"/>
    </source>
</evidence>
<dbReference type="InterPro" id="IPR002624">
    <property type="entry name" value="DCK/DGK"/>
</dbReference>
<name>A0A6C0CFH6_9ZZZZ</name>
<dbReference type="GO" id="GO:0005524">
    <property type="term" value="F:ATP binding"/>
    <property type="evidence" value="ECO:0007669"/>
    <property type="project" value="InterPro"/>
</dbReference>
<sequence length="205" mass="23246">MIPRPGKIIVLEGLPGIGKTTLGESLQAHDSNYLFIPEVVNVGKLKIYLADMQNKAADFQFDTQFETFVRLRQAAKHARAGRDVIVDRGLEGNLCFALIQHEAGMISTKQMNEYRAQFHYNLIPELRGIEVKIVYMYAEAEFCLDRIRSRGRAGEDSYNLDYLKKLKEKHDELLGDATIVNCDSDTQFTPSGHLPSYYVKALMVL</sequence>
<feature type="domain" description="Deoxynucleoside kinase" evidence="1">
    <location>
        <begin position="9"/>
        <end position="184"/>
    </location>
</feature>
<dbReference type="AlphaFoldDB" id="A0A6C0CFH6"/>
<dbReference type="EMBL" id="MN739412">
    <property type="protein sequence ID" value="QHT03516.1"/>
    <property type="molecule type" value="Genomic_DNA"/>
</dbReference>
<organism evidence="2">
    <name type="scientific">viral metagenome</name>
    <dbReference type="NCBI Taxonomy" id="1070528"/>
    <lineage>
        <taxon>unclassified sequences</taxon>
        <taxon>metagenomes</taxon>
        <taxon>organismal metagenomes</taxon>
    </lineage>
</organism>
<dbReference type="Gene3D" id="3.40.50.300">
    <property type="entry name" value="P-loop containing nucleotide triphosphate hydrolases"/>
    <property type="match status" value="1"/>
</dbReference>
<dbReference type="InterPro" id="IPR027417">
    <property type="entry name" value="P-loop_NTPase"/>
</dbReference>
<dbReference type="InterPro" id="IPR050566">
    <property type="entry name" value="Deoxyribonucleoside_kinase"/>
</dbReference>